<dbReference type="SUPFAM" id="SSF109998">
    <property type="entry name" value="Triger factor/SurA peptide-binding domain-like"/>
    <property type="match status" value="1"/>
</dbReference>
<proteinExistence type="predicted"/>
<keyword evidence="1" id="KW-0472">Membrane</keyword>
<accession>A0A382U8Y0</accession>
<feature type="non-terminal residue" evidence="2">
    <location>
        <position position="124"/>
    </location>
</feature>
<dbReference type="EMBL" id="UINC01142431">
    <property type="protein sequence ID" value="SVD30756.1"/>
    <property type="molecule type" value="Genomic_DNA"/>
</dbReference>
<dbReference type="InterPro" id="IPR027304">
    <property type="entry name" value="Trigger_fact/SurA_dom_sf"/>
</dbReference>
<sequence length="124" mass="14285">MITGIIRSAAHRRSSRLMMRQMRENTQWIMLVTAVAFVGLMVFQWGMDITGRSGMSVGEIGSVNGTPVLYEEYNQTYRRLFDQVQNSQEDPVTSQQIQEIEDAAFDDVVNQILIRQELERRGIE</sequence>
<dbReference type="AlphaFoldDB" id="A0A382U8Y0"/>
<keyword evidence="1" id="KW-1133">Transmembrane helix</keyword>
<reference evidence="2" key="1">
    <citation type="submission" date="2018-05" db="EMBL/GenBank/DDBJ databases">
        <authorList>
            <person name="Lanie J.A."/>
            <person name="Ng W.-L."/>
            <person name="Kazmierczak K.M."/>
            <person name="Andrzejewski T.M."/>
            <person name="Davidsen T.M."/>
            <person name="Wayne K.J."/>
            <person name="Tettelin H."/>
            <person name="Glass J.I."/>
            <person name="Rusch D."/>
            <person name="Podicherti R."/>
            <person name="Tsui H.-C.T."/>
            <person name="Winkler M.E."/>
        </authorList>
    </citation>
    <scope>NUCLEOTIDE SEQUENCE</scope>
</reference>
<evidence type="ECO:0000256" key="1">
    <source>
        <dbReference type="SAM" id="Phobius"/>
    </source>
</evidence>
<dbReference type="Pfam" id="PF13623">
    <property type="entry name" value="SurA_N_2"/>
    <property type="match status" value="1"/>
</dbReference>
<keyword evidence="1" id="KW-0812">Transmembrane</keyword>
<evidence type="ECO:0000313" key="2">
    <source>
        <dbReference type="EMBL" id="SVD30756.1"/>
    </source>
</evidence>
<protein>
    <recommendedName>
        <fullName evidence="3">Peptidylprolyl isomerase</fullName>
    </recommendedName>
</protein>
<feature type="transmembrane region" description="Helical" evidence="1">
    <location>
        <begin position="28"/>
        <end position="47"/>
    </location>
</feature>
<gene>
    <name evidence="2" type="ORF">METZ01_LOCUS383610</name>
</gene>
<name>A0A382U8Y0_9ZZZZ</name>
<evidence type="ECO:0008006" key="3">
    <source>
        <dbReference type="Google" id="ProtNLM"/>
    </source>
</evidence>
<organism evidence="2">
    <name type="scientific">marine metagenome</name>
    <dbReference type="NCBI Taxonomy" id="408172"/>
    <lineage>
        <taxon>unclassified sequences</taxon>
        <taxon>metagenomes</taxon>
        <taxon>ecological metagenomes</taxon>
    </lineage>
</organism>